<dbReference type="Gene3D" id="1.10.630.10">
    <property type="entry name" value="Cytochrome P450"/>
    <property type="match status" value="1"/>
</dbReference>
<reference evidence="10 11" key="1">
    <citation type="submission" date="2020-08" db="EMBL/GenBank/DDBJ databases">
        <title>Sequencing the genomes of 1000 actinobacteria strains.</title>
        <authorList>
            <person name="Klenk H.-P."/>
        </authorList>
    </citation>
    <scope>NUCLEOTIDE SEQUENCE [LARGE SCALE GENOMIC DNA]</scope>
    <source>
        <strain evidence="10 11">DSM 45582</strain>
    </source>
</reference>
<evidence type="ECO:0000256" key="2">
    <source>
        <dbReference type="ARBA" id="ARBA00010617"/>
    </source>
</evidence>
<dbReference type="GO" id="GO:0005506">
    <property type="term" value="F:iron ion binding"/>
    <property type="evidence" value="ECO:0007669"/>
    <property type="project" value="InterPro"/>
</dbReference>
<dbReference type="AlphaFoldDB" id="A0A840NPG9"/>
<dbReference type="InterPro" id="IPR036396">
    <property type="entry name" value="Cyt_P450_sf"/>
</dbReference>
<evidence type="ECO:0000256" key="6">
    <source>
        <dbReference type="ARBA" id="ARBA00023002"/>
    </source>
</evidence>
<dbReference type="CDD" id="cd11029">
    <property type="entry name" value="CYP107-like"/>
    <property type="match status" value="1"/>
</dbReference>
<dbReference type="GO" id="GO:0005737">
    <property type="term" value="C:cytoplasm"/>
    <property type="evidence" value="ECO:0007669"/>
    <property type="project" value="UniProtKB-SubCell"/>
</dbReference>
<proteinExistence type="inferred from homology"/>
<dbReference type="EMBL" id="JACHIV010000001">
    <property type="protein sequence ID" value="MBB5071179.1"/>
    <property type="molecule type" value="Genomic_DNA"/>
</dbReference>
<keyword evidence="4 9" id="KW-0349">Heme</keyword>
<dbReference type="GO" id="GO:0004497">
    <property type="term" value="F:monooxygenase activity"/>
    <property type="evidence" value="ECO:0007669"/>
    <property type="project" value="UniProtKB-KW"/>
</dbReference>
<dbReference type="Proteomes" id="UP000580474">
    <property type="component" value="Unassembled WGS sequence"/>
</dbReference>
<dbReference type="InterPro" id="IPR001128">
    <property type="entry name" value="Cyt_P450"/>
</dbReference>
<accession>A0A840NPG9</accession>
<gene>
    <name evidence="10" type="ORF">BJ969_004267</name>
</gene>
<name>A0A840NPG9_9PSEU</name>
<dbReference type="Pfam" id="PF00067">
    <property type="entry name" value="p450"/>
    <property type="match status" value="1"/>
</dbReference>
<keyword evidence="3" id="KW-0963">Cytoplasm</keyword>
<evidence type="ECO:0000256" key="5">
    <source>
        <dbReference type="ARBA" id="ARBA00022723"/>
    </source>
</evidence>
<evidence type="ECO:0000256" key="8">
    <source>
        <dbReference type="ARBA" id="ARBA00023033"/>
    </source>
</evidence>
<evidence type="ECO:0000256" key="3">
    <source>
        <dbReference type="ARBA" id="ARBA00022490"/>
    </source>
</evidence>
<comment type="similarity">
    <text evidence="2 9">Belongs to the cytochrome P450 family.</text>
</comment>
<evidence type="ECO:0000256" key="4">
    <source>
        <dbReference type="ARBA" id="ARBA00022617"/>
    </source>
</evidence>
<dbReference type="GO" id="GO:0020037">
    <property type="term" value="F:heme binding"/>
    <property type="evidence" value="ECO:0007669"/>
    <property type="project" value="InterPro"/>
</dbReference>
<dbReference type="PROSITE" id="PS00086">
    <property type="entry name" value="CYTOCHROME_P450"/>
    <property type="match status" value="1"/>
</dbReference>
<dbReference type="GO" id="GO:0016705">
    <property type="term" value="F:oxidoreductase activity, acting on paired donors, with incorporation or reduction of molecular oxygen"/>
    <property type="evidence" value="ECO:0007669"/>
    <property type="project" value="InterPro"/>
</dbReference>
<evidence type="ECO:0000256" key="9">
    <source>
        <dbReference type="RuleBase" id="RU000461"/>
    </source>
</evidence>
<dbReference type="InterPro" id="IPR002397">
    <property type="entry name" value="Cyt_P450_B"/>
</dbReference>
<keyword evidence="8 9" id="KW-0503">Monooxygenase</keyword>
<keyword evidence="11" id="KW-1185">Reference proteome</keyword>
<sequence length="406" mass="44996">MPATTDNSALPVLDDAFMQDPYVKYARLRAEAPARRVLSRAGIPVWVVTRYAEARQALSHPGLSKGVDGIKKAIDAQVEPGAHRVEYVDDLQSHLLNTDPPDHTRLRKLVLKGFTPRRVDDLRPRIEEITARLLDDLAGTAEVELLDQFAFPLPITVISEMLGVEEDRHDDFKKWTTALINGVDADSVNSAGRSIGEYIAELVARKRVAPGDDLISALIEVADGEDRLTEPELISMVFLLLVAGHETTVNLIGNCVYDLLRNPQRLAEVRADPALVDDAIEETLRHESPVNLATMRYTAEPVRLGDVEIPADELVLVALGSANRDERRFERAAEFDPARSATGHLGFGHGIHFCLGASLARLEARVAVRRLLERYPDLSLGVDPAELRWRPSTLVHGLEELPIRLR</sequence>
<dbReference type="FunFam" id="1.10.630.10:FF:000018">
    <property type="entry name" value="Cytochrome P450 monooxygenase"/>
    <property type="match status" value="1"/>
</dbReference>
<comment type="subcellular location">
    <subcellularLocation>
        <location evidence="1">Cytoplasm</location>
    </subcellularLocation>
</comment>
<dbReference type="SUPFAM" id="SSF48264">
    <property type="entry name" value="Cytochrome P450"/>
    <property type="match status" value="1"/>
</dbReference>
<protein>
    <submittedName>
        <fullName evidence="10">Cytochrome P450</fullName>
    </submittedName>
</protein>
<evidence type="ECO:0000256" key="1">
    <source>
        <dbReference type="ARBA" id="ARBA00004496"/>
    </source>
</evidence>
<keyword evidence="7 9" id="KW-0408">Iron</keyword>
<keyword evidence="5 9" id="KW-0479">Metal-binding</keyword>
<comment type="caution">
    <text evidence="10">The sequence shown here is derived from an EMBL/GenBank/DDBJ whole genome shotgun (WGS) entry which is preliminary data.</text>
</comment>
<organism evidence="10 11">
    <name type="scientific">Saccharopolyspora gloriosae</name>
    <dbReference type="NCBI Taxonomy" id="455344"/>
    <lineage>
        <taxon>Bacteria</taxon>
        <taxon>Bacillati</taxon>
        <taxon>Actinomycetota</taxon>
        <taxon>Actinomycetes</taxon>
        <taxon>Pseudonocardiales</taxon>
        <taxon>Pseudonocardiaceae</taxon>
        <taxon>Saccharopolyspora</taxon>
    </lineage>
</organism>
<dbReference type="InterPro" id="IPR017972">
    <property type="entry name" value="Cyt_P450_CS"/>
</dbReference>
<evidence type="ECO:0000256" key="7">
    <source>
        <dbReference type="ARBA" id="ARBA00023004"/>
    </source>
</evidence>
<dbReference type="PANTHER" id="PTHR46696:SF1">
    <property type="entry name" value="CYTOCHROME P450 YJIB-RELATED"/>
    <property type="match status" value="1"/>
</dbReference>
<dbReference type="PANTHER" id="PTHR46696">
    <property type="entry name" value="P450, PUTATIVE (EUROFUNG)-RELATED"/>
    <property type="match status" value="1"/>
</dbReference>
<evidence type="ECO:0000313" key="10">
    <source>
        <dbReference type="EMBL" id="MBB5071179.1"/>
    </source>
</evidence>
<dbReference type="RefSeq" id="WP_184481319.1">
    <property type="nucleotide sequence ID" value="NZ_JACHIV010000001.1"/>
</dbReference>
<keyword evidence="6 9" id="KW-0560">Oxidoreductase</keyword>
<dbReference type="PRINTS" id="PR00359">
    <property type="entry name" value="BP450"/>
</dbReference>
<evidence type="ECO:0000313" key="11">
    <source>
        <dbReference type="Proteomes" id="UP000580474"/>
    </source>
</evidence>